<evidence type="ECO:0000256" key="10">
    <source>
        <dbReference type="ARBA" id="ARBA00023136"/>
    </source>
</evidence>
<dbReference type="EMBL" id="OV725078">
    <property type="protein sequence ID" value="CAH1392858.1"/>
    <property type="molecule type" value="Genomic_DNA"/>
</dbReference>
<gene>
    <name evidence="11" type="ORF">NEZAVI_LOCUS3614</name>
</gene>
<evidence type="ECO:0000256" key="1">
    <source>
        <dbReference type="ARBA" id="ARBA00003195"/>
    </source>
</evidence>
<evidence type="ECO:0000256" key="6">
    <source>
        <dbReference type="ARBA" id="ARBA00022660"/>
    </source>
</evidence>
<dbReference type="GO" id="GO:0022904">
    <property type="term" value="P:respiratory electron transport chain"/>
    <property type="evidence" value="ECO:0007669"/>
    <property type="project" value="InterPro"/>
</dbReference>
<evidence type="ECO:0000256" key="5">
    <source>
        <dbReference type="ARBA" id="ARBA00022448"/>
    </source>
</evidence>
<reference evidence="11" key="1">
    <citation type="submission" date="2022-01" db="EMBL/GenBank/DDBJ databases">
        <authorList>
            <person name="King R."/>
        </authorList>
    </citation>
    <scope>NUCLEOTIDE SEQUENCE</scope>
</reference>
<keyword evidence="10" id="KW-0472">Membrane</keyword>
<keyword evidence="7" id="KW-0999">Mitochondrion inner membrane</keyword>
<keyword evidence="9" id="KW-0496">Mitochondrion</keyword>
<dbReference type="PANTHER" id="PTHR12653">
    <property type="entry name" value="NADH-UBIQUINONE OXIDOREDUCTASE 13 KD-B SUBUNIT"/>
    <property type="match status" value="1"/>
</dbReference>
<dbReference type="AlphaFoldDB" id="A0A9P0EAF2"/>
<evidence type="ECO:0000313" key="12">
    <source>
        <dbReference type="Proteomes" id="UP001152798"/>
    </source>
</evidence>
<dbReference type="Proteomes" id="UP001152798">
    <property type="component" value="Chromosome 2"/>
</dbReference>
<comment type="subunit">
    <text evidence="4">Complex I is composed of 45 different subunits.</text>
</comment>
<keyword evidence="8" id="KW-0249">Electron transport</keyword>
<protein>
    <recommendedName>
        <fullName evidence="13">NADH dehydrogenase [ubiquinone] 1 alpha subcomplex subunit 5</fullName>
    </recommendedName>
</protein>
<keyword evidence="12" id="KW-1185">Reference proteome</keyword>
<evidence type="ECO:0000256" key="7">
    <source>
        <dbReference type="ARBA" id="ARBA00022792"/>
    </source>
</evidence>
<evidence type="ECO:0000313" key="11">
    <source>
        <dbReference type="EMBL" id="CAH1392858.1"/>
    </source>
</evidence>
<accession>A0A9P0EAF2</accession>
<dbReference type="OrthoDB" id="286811at2759"/>
<name>A0A9P0EAF2_NEZVI</name>
<comment type="similarity">
    <text evidence="3">Belongs to the complex I NDUFA5 subunit family.</text>
</comment>
<evidence type="ECO:0008006" key="13">
    <source>
        <dbReference type="Google" id="ProtNLM"/>
    </source>
</evidence>
<keyword evidence="5" id="KW-0813">Transport</keyword>
<evidence type="ECO:0000256" key="4">
    <source>
        <dbReference type="ARBA" id="ARBA00011533"/>
    </source>
</evidence>
<sequence length="100" mass="11666">MAYHRAHPNLESLKQSLVRAVERFPQEVLRAAIDDWPRRSNACAKTATDIEQQINCGQVEELIVQAENELRLIRNFVYSKPWEPLITTPPSNQWTWPPEK</sequence>
<dbReference type="GO" id="GO:0005743">
    <property type="term" value="C:mitochondrial inner membrane"/>
    <property type="evidence" value="ECO:0007669"/>
    <property type="project" value="UniProtKB-SubCell"/>
</dbReference>
<evidence type="ECO:0000256" key="3">
    <source>
        <dbReference type="ARBA" id="ARBA00010261"/>
    </source>
</evidence>
<evidence type="ECO:0000256" key="8">
    <source>
        <dbReference type="ARBA" id="ARBA00022982"/>
    </source>
</evidence>
<dbReference type="InterPro" id="IPR006806">
    <property type="entry name" value="NDUFA5"/>
</dbReference>
<comment type="function">
    <text evidence="1">Accessory subunit of the mitochondrial membrane respiratory chain NADH dehydrogenase (Complex I), that is believed not to be involved in catalysis. Complex I functions in the transfer of electrons from NADH to the respiratory chain. The immediate electron acceptor for the enzyme is believed to be ubiquinone.</text>
</comment>
<proteinExistence type="inferred from homology"/>
<dbReference type="PANTHER" id="PTHR12653:SF0">
    <property type="entry name" value="NADH DEHYDROGENASE [UBIQUINONE] 1 ALPHA SUBCOMPLEX SUBUNIT 5"/>
    <property type="match status" value="1"/>
</dbReference>
<organism evidence="11 12">
    <name type="scientific">Nezara viridula</name>
    <name type="common">Southern green stink bug</name>
    <name type="synonym">Cimex viridulus</name>
    <dbReference type="NCBI Taxonomy" id="85310"/>
    <lineage>
        <taxon>Eukaryota</taxon>
        <taxon>Metazoa</taxon>
        <taxon>Ecdysozoa</taxon>
        <taxon>Arthropoda</taxon>
        <taxon>Hexapoda</taxon>
        <taxon>Insecta</taxon>
        <taxon>Pterygota</taxon>
        <taxon>Neoptera</taxon>
        <taxon>Paraneoptera</taxon>
        <taxon>Hemiptera</taxon>
        <taxon>Heteroptera</taxon>
        <taxon>Panheteroptera</taxon>
        <taxon>Pentatomomorpha</taxon>
        <taxon>Pentatomoidea</taxon>
        <taxon>Pentatomidae</taxon>
        <taxon>Pentatominae</taxon>
        <taxon>Nezara</taxon>
    </lineage>
</organism>
<keyword evidence="6" id="KW-0679">Respiratory chain</keyword>
<comment type="subcellular location">
    <subcellularLocation>
        <location evidence="2">Mitochondrion inner membrane</location>
        <topology evidence="2">Peripheral membrane protein</topology>
        <orientation evidence="2">Matrix side</orientation>
    </subcellularLocation>
</comment>
<evidence type="ECO:0000256" key="9">
    <source>
        <dbReference type="ARBA" id="ARBA00023128"/>
    </source>
</evidence>
<evidence type="ECO:0000256" key="2">
    <source>
        <dbReference type="ARBA" id="ARBA00004443"/>
    </source>
</evidence>